<proteinExistence type="predicted"/>
<name>F8NE57_SERL9</name>
<dbReference type="Proteomes" id="UP000008064">
    <property type="component" value="Unassembled WGS sequence"/>
</dbReference>
<feature type="non-terminal residue" evidence="2">
    <location>
        <position position="1"/>
    </location>
</feature>
<dbReference type="HOGENOM" id="CLU_001324_10_2_1"/>
<dbReference type="AlphaFoldDB" id="F8NE57"/>
<evidence type="ECO:0000256" key="1">
    <source>
        <dbReference type="SAM" id="Phobius"/>
    </source>
</evidence>
<keyword evidence="1" id="KW-1133">Transmembrane helix</keyword>
<dbReference type="RefSeq" id="XP_007312270.1">
    <property type="nucleotide sequence ID" value="XM_007312208.1"/>
</dbReference>
<dbReference type="KEGG" id="sla:SERLADRAFT_345264"/>
<dbReference type="EMBL" id="GL945428">
    <property type="protein sequence ID" value="EGO30386.1"/>
    <property type="molecule type" value="Genomic_DNA"/>
</dbReference>
<sequence length="73" mass="8316">QLPLLPAYAYTDYKVQGRSLKRVILDLAGCRSLQSVYVMLSCATFLTGIAILRSFTGKKINQHMTQEFQDKFQ</sequence>
<reference evidence="2" key="1">
    <citation type="submission" date="2011-04" db="EMBL/GenBank/DDBJ databases">
        <title>Evolution of plant cell wall degrading machinery underlies the functional diversity of forest fungi.</title>
        <authorList>
            <consortium name="US DOE Joint Genome Institute (JGI-PGF)"/>
            <person name="Eastwood D.C."/>
            <person name="Floudas D."/>
            <person name="Binder M."/>
            <person name="Majcherczyk A."/>
            <person name="Schneider P."/>
            <person name="Aerts A."/>
            <person name="Asiegbu F.O."/>
            <person name="Baker S.E."/>
            <person name="Barry K."/>
            <person name="Bendiksby M."/>
            <person name="Blumentritt M."/>
            <person name="Coutinho P.M."/>
            <person name="Cullen D."/>
            <person name="Cullen D."/>
            <person name="Gathman A."/>
            <person name="Goodell B."/>
            <person name="Henrissat B."/>
            <person name="Ihrmark K."/>
            <person name="Kauserud H."/>
            <person name="Kohler A."/>
            <person name="LaButti K."/>
            <person name="Lapidus A."/>
            <person name="Lavin J.L."/>
            <person name="Lee Y.-H."/>
            <person name="Lindquist E."/>
            <person name="Lilly W."/>
            <person name="Lucas S."/>
            <person name="Morin E."/>
            <person name="Murat C."/>
            <person name="Oguiza J.A."/>
            <person name="Park J."/>
            <person name="Pisabarro A.G."/>
            <person name="Riley R."/>
            <person name="Rosling A."/>
            <person name="Salamov A."/>
            <person name="Schmidt O."/>
            <person name="Schmutz J."/>
            <person name="Skrede I."/>
            <person name="Stenlid J."/>
            <person name="Wiebenga A."/>
            <person name="Xie X."/>
            <person name="Kues U."/>
            <person name="Hibbett D.S."/>
            <person name="Hoffmeister D."/>
            <person name="Hogberg N."/>
            <person name="Martin F."/>
            <person name="Grigoriev I.V."/>
            <person name="Watkinson S.C."/>
        </authorList>
    </citation>
    <scope>NUCLEOTIDE SEQUENCE</scope>
    <source>
        <strain evidence="2">S7.9</strain>
    </source>
</reference>
<keyword evidence="1" id="KW-0472">Membrane</keyword>
<feature type="transmembrane region" description="Helical" evidence="1">
    <location>
        <begin position="36"/>
        <end position="55"/>
    </location>
</feature>
<keyword evidence="1" id="KW-0812">Transmembrane</keyword>
<dbReference type="GeneID" id="18809055"/>
<dbReference type="OrthoDB" id="432234at2759"/>
<evidence type="ECO:0000313" key="2">
    <source>
        <dbReference type="EMBL" id="EGO30386.1"/>
    </source>
</evidence>
<organism>
    <name type="scientific">Serpula lacrymans var. lacrymans (strain S7.9)</name>
    <name type="common">Dry rot fungus</name>
    <dbReference type="NCBI Taxonomy" id="578457"/>
    <lineage>
        <taxon>Eukaryota</taxon>
        <taxon>Fungi</taxon>
        <taxon>Dikarya</taxon>
        <taxon>Basidiomycota</taxon>
        <taxon>Agaricomycotina</taxon>
        <taxon>Agaricomycetes</taxon>
        <taxon>Agaricomycetidae</taxon>
        <taxon>Boletales</taxon>
        <taxon>Coniophorineae</taxon>
        <taxon>Serpulaceae</taxon>
        <taxon>Serpula</taxon>
    </lineage>
</organism>
<gene>
    <name evidence="2" type="ORF">SERLADRAFT_345264</name>
</gene>
<protein>
    <submittedName>
        <fullName evidence="2">Uncharacterized protein</fullName>
    </submittedName>
</protein>
<accession>F8NE57</accession>